<dbReference type="EMBL" id="JAQQWP010000006">
    <property type="protein sequence ID" value="KAK8114744.1"/>
    <property type="molecule type" value="Genomic_DNA"/>
</dbReference>
<evidence type="ECO:0000313" key="2">
    <source>
        <dbReference type="EMBL" id="KAK8114744.1"/>
    </source>
</evidence>
<name>A0AAW0QWK6_9PEZI</name>
<feature type="region of interest" description="Disordered" evidence="1">
    <location>
        <begin position="24"/>
        <end position="70"/>
    </location>
</feature>
<gene>
    <name evidence="2" type="ORF">PG999_006813</name>
</gene>
<accession>A0AAW0QWK6</accession>
<organism evidence="2 3">
    <name type="scientific">Apiospora kogelbergensis</name>
    <dbReference type="NCBI Taxonomy" id="1337665"/>
    <lineage>
        <taxon>Eukaryota</taxon>
        <taxon>Fungi</taxon>
        <taxon>Dikarya</taxon>
        <taxon>Ascomycota</taxon>
        <taxon>Pezizomycotina</taxon>
        <taxon>Sordariomycetes</taxon>
        <taxon>Xylariomycetidae</taxon>
        <taxon>Amphisphaeriales</taxon>
        <taxon>Apiosporaceae</taxon>
        <taxon>Apiospora</taxon>
    </lineage>
</organism>
<protein>
    <submittedName>
        <fullName evidence="2">Uncharacterized protein</fullName>
    </submittedName>
</protein>
<comment type="caution">
    <text evidence="2">The sequence shown here is derived from an EMBL/GenBank/DDBJ whole genome shotgun (WGS) entry which is preliminary data.</text>
</comment>
<dbReference type="AlphaFoldDB" id="A0AAW0QWK6"/>
<sequence>MTATIGSSYEAQRSGCGVHVVERTQFGGPTIDHTHGRWTRPKSDRATHVEPGSEEAHEGIQGARVGGQPR</sequence>
<reference evidence="2 3" key="1">
    <citation type="submission" date="2023-01" db="EMBL/GenBank/DDBJ databases">
        <title>Analysis of 21 Apiospora genomes using comparative genomics revels a genus with tremendous synthesis potential of carbohydrate active enzymes and secondary metabolites.</title>
        <authorList>
            <person name="Sorensen T."/>
        </authorList>
    </citation>
    <scope>NUCLEOTIDE SEQUENCE [LARGE SCALE GENOMIC DNA]</scope>
    <source>
        <strain evidence="2 3">CBS 117206</strain>
    </source>
</reference>
<dbReference type="Proteomes" id="UP001392437">
    <property type="component" value="Unassembled WGS sequence"/>
</dbReference>
<proteinExistence type="predicted"/>
<evidence type="ECO:0000313" key="3">
    <source>
        <dbReference type="Proteomes" id="UP001392437"/>
    </source>
</evidence>
<evidence type="ECO:0000256" key="1">
    <source>
        <dbReference type="SAM" id="MobiDB-lite"/>
    </source>
</evidence>
<keyword evidence="3" id="KW-1185">Reference proteome</keyword>